<keyword evidence="5 7" id="KW-0440">LIM domain</keyword>
<feature type="domain" description="LIM zinc-binding" evidence="10">
    <location>
        <begin position="5"/>
        <end position="72"/>
    </location>
</feature>
<dbReference type="GO" id="GO:0004843">
    <property type="term" value="F:cysteine-type deubiquitinase activity"/>
    <property type="evidence" value="ECO:0007669"/>
    <property type="project" value="InterPro"/>
</dbReference>
<feature type="coiled-coil region" evidence="8">
    <location>
        <begin position="1234"/>
        <end position="1261"/>
    </location>
</feature>
<sequence length="1987" mass="226509">MNNKQSCHRCGKKVYPTDKVGPLKDSTFFHQGCFKCYICGTRLALKTYCNNRNDINDKEVYCANHVPIAGPHELPLSSSGPSKNSTTENNNRVKNGNWIDAGLNDMKIAHAMKATQVARPYPKISHEGAKYVVDYDAQTRLELLHRKAEDQLYESFQNRRTEENEEFEKENTEEWEKALEEFAKKYERGQANMKKDDLIRQLTIKREKKLETLHTKRRERERHQTAELVDRQAKEMLELFKASRSEYNNVEYPSTPPPPMPPSCSKREIYTTTDYFSSIDEIAIHCARNEVASFTDLIRTLSAGARSDVDVARAIYRWITIKNLNTMVFDDSVQNDTPMGLLRGIKYGTESYHVLFKRLCSYAGLHCVVIKGFSKSAGYQPGYSFDDHRFRNTWNAVFLDGSWRFVQCNWGARHLVNAKDGSQEAKTDGNLRYEYDDHYFMTDPEEFIYEFFPSDPAWQLLPRPLTLLQFERIPFVRSLFFKYNLSFTDSRLESTVYTDKTGASSISIRLPPKGDSLIFHYNLKFFDSEENTISGMSLKRFVMQSVSDEVVTFRVHAPSTRPLLLDIFANSVSSGAYLTGQPIKFKSVCKFKVVCESLQVIMVPLPECASGEWGPAKATRLFGLLPISHPDAIINTGRYTEIRFRMTRPLSEFVASLHRNRTDDRALQNCTRSMIKGDMVYIQIEFPGEGQYGVDIYTRQNDQLTPIFEHVDEIGLARMVEIKARNNNSISEVELAVIRQVAEVVGPAANEEKILSSIRNIPGGCRNTTEFVTELVNSLIDFANQERPNDLMEGTSGHVNQAAELMDVVDEPPKREKLALPPLIRSEKCGETKTAQEKEESDLQQALHESLLIRPALYTYYKSSLPSNLETIIRNPNISTGLHNVGNTCWFNCVAQVLYHLPKCRSLIYHCVPHKWKEFEPRRITPDNVTTRDLLMSMRRLFAEMQFSPTSYIDTAHVLEIIDALTKKNSGELTVLGQQQDATESLIRIFDWLEDGMKCAFNERLHPTPIVEEDYIPADSLENAPNADLIGTLPPAYGAEQQGPSTQIVHSVQRPQESRPNSPVKLNENGIPIRRALFKPDNASVDEMEGVESMEEPPTLTPHKAKIVEVDEEAVSDEEKAAVEAMRKQMDEMFEAVCVSTTQSAGGSKPPLIKEIRNCPQFFHLQISYGDLHDALEASTFDTGRDSARVENWIEKLPVAIFMGLSRFGYNNGMPEKIHNRFSFPKTLYMDRYMKQNETLVSQLRNRRAELRTNLAQTKALLRGLREYPHAENQSVRVVDVMNTVSNILTNKFLQETCAAEPSNDSPVFGPETNSWASNCSSHESSFVPNIGKRFPQIRSDRFAGLDDARRLIQDVIANMANDEQDLVETEAHLEKAIRDIYETADLHHFEYELHAAIIHLGEANRGHYWTYSLSGFDDEQWELLNDKKVELVPWSKVELDAFGNGSPSSPSAYCLLYVRTDAKWLMDPDMVTREEALSTLPDDLREMVESKCDDFKAALSRFREEREKEAASLNAENAAAAAAAAAQNDEAGVSATRYANTDDEFEASERSDDSSIGGGRLIYETEPLVRRMERCTEALSEMPNARFNPIFRQLPKMNQGLWFTVRSIKPDAFHDQNDVLRSQLQQVMHLCGYQMLQSIIKYDPMTLQHHAENDIENGYNEFIQKFMVMNQERVAQCMYPSNILAFVGTNLSELDCKTVRYLLVGALSVCKIQPLAERALIELDDYQGSPDFDYVDTIAKWLAMIYELILTSLWGNRVAYDMFAESKRDPKRTIEYAYRGMRTARLARYCHQTVYYSLGQIGKSESLIWVDVVLVATALPLLLISKEVLHRLVHYGRKLDELSFFCVDQNRTVVWGDVVDAMIDAIYAMRRFVANPRGQDKLVQRSNSMMYEQMVALFELVPSLAQVSGVPEKQNVAKRIENALKMDRLENETIPNSMETHSLGIDEEMKRISCHIERLTGSKSTIDAVFEGELNEMRNIFSTSLS</sequence>
<evidence type="ECO:0000313" key="12">
    <source>
        <dbReference type="EMBL" id="CAB3405354.1"/>
    </source>
</evidence>
<evidence type="ECO:0008006" key="14">
    <source>
        <dbReference type="Google" id="ProtNLM"/>
    </source>
</evidence>
<feature type="coiled-coil region" evidence="8">
    <location>
        <begin position="1346"/>
        <end position="1380"/>
    </location>
</feature>
<dbReference type="InterPro" id="IPR001394">
    <property type="entry name" value="Peptidase_C19_UCH"/>
</dbReference>
<evidence type="ECO:0000256" key="5">
    <source>
        <dbReference type="ARBA" id="ARBA00023038"/>
    </source>
</evidence>
<organism evidence="12 13">
    <name type="scientific">Caenorhabditis bovis</name>
    <dbReference type="NCBI Taxonomy" id="2654633"/>
    <lineage>
        <taxon>Eukaryota</taxon>
        <taxon>Metazoa</taxon>
        <taxon>Ecdysozoa</taxon>
        <taxon>Nematoda</taxon>
        <taxon>Chromadorea</taxon>
        <taxon>Rhabditida</taxon>
        <taxon>Rhabditina</taxon>
        <taxon>Rhabditomorpha</taxon>
        <taxon>Rhabditoidea</taxon>
        <taxon>Rhabditidae</taxon>
        <taxon>Peloderinae</taxon>
        <taxon>Caenorhabditis</taxon>
    </lineage>
</organism>
<reference evidence="12 13" key="1">
    <citation type="submission" date="2020-04" db="EMBL/GenBank/DDBJ databases">
        <authorList>
            <person name="Laetsch R D."/>
            <person name="Stevens L."/>
            <person name="Kumar S."/>
            <person name="Blaxter L. M."/>
        </authorList>
    </citation>
    <scope>NUCLEOTIDE SEQUENCE [LARGE SCALE GENOMIC DNA]</scope>
</reference>
<evidence type="ECO:0000259" key="11">
    <source>
        <dbReference type="PROSITE" id="PS50235"/>
    </source>
</evidence>
<keyword evidence="8" id="KW-0175">Coiled coil</keyword>
<dbReference type="InterPro" id="IPR053041">
    <property type="entry name" value="Transglut-like_Superfamily_Mod"/>
</dbReference>
<dbReference type="Gene3D" id="2.10.110.10">
    <property type="entry name" value="Cysteine Rich Protein"/>
    <property type="match status" value="1"/>
</dbReference>
<comment type="subcellular location">
    <subcellularLocation>
        <location evidence="1">Cytoplasm</location>
    </subcellularLocation>
</comment>
<dbReference type="InterPro" id="IPR038765">
    <property type="entry name" value="Papain-like_cys_pep_sf"/>
</dbReference>
<dbReference type="SMART" id="SM00460">
    <property type="entry name" value="TGc"/>
    <property type="match status" value="1"/>
</dbReference>
<feature type="region of interest" description="Disordered" evidence="9">
    <location>
        <begin position="72"/>
        <end position="96"/>
    </location>
</feature>
<dbReference type="Pfam" id="PF23265">
    <property type="entry name" value="Ig-like_KY"/>
    <property type="match status" value="1"/>
</dbReference>
<dbReference type="InterPro" id="IPR002931">
    <property type="entry name" value="Transglutaminase-like"/>
</dbReference>
<evidence type="ECO:0000256" key="7">
    <source>
        <dbReference type="PROSITE-ProRule" id="PRU00125"/>
    </source>
</evidence>
<evidence type="ECO:0000256" key="3">
    <source>
        <dbReference type="ARBA" id="ARBA00022723"/>
    </source>
</evidence>
<evidence type="ECO:0000256" key="8">
    <source>
        <dbReference type="SAM" id="Coils"/>
    </source>
</evidence>
<dbReference type="GO" id="GO:0046872">
    <property type="term" value="F:metal ion binding"/>
    <property type="evidence" value="ECO:0007669"/>
    <property type="project" value="UniProtKB-KW"/>
</dbReference>
<keyword evidence="3 7" id="KW-0479">Metal-binding</keyword>
<gene>
    <name evidence="12" type="ORF">CBOVIS_LOCUS7562</name>
</gene>
<name>A0A8S1F0W3_9PELO</name>
<proteinExistence type="inferred from homology"/>
<dbReference type="SUPFAM" id="SSF54001">
    <property type="entry name" value="Cysteine proteinases"/>
    <property type="match status" value="1"/>
</dbReference>
<evidence type="ECO:0000313" key="13">
    <source>
        <dbReference type="Proteomes" id="UP000494206"/>
    </source>
</evidence>
<dbReference type="InterPro" id="IPR001781">
    <property type="entry name" value="Znf_LIM"/>
</dbReference>
<feature type="region of interest" description="Disordered" evidence="9">
    <location>
        <begin position="1539"/>
        <end position="1560"/>
    </location>
</feature>
<dbReference type="PROSITE" id="PS50023">
    <property type="entry name" value="LIM_DOMAIN_2"/>
    <property type="match status" value="1"/>
</dbReference>
<keyword evidence="2" id="KW-0963">Cytoplasm</keyword>
<dbReference type="SMART" id="SM00132">
    <property type="entry name" value="LIM"/>
    <property type="match status" value="1"/>
</dbReference>
<dbReference type="PROSITE" id="PS50235">
    <property type="entry name" value="USP_3"/>
    <property type="match status" value="1"/>
</dbReference>
<dbReference type="Pfam" id="PF00443">
    <property type="entry name" value="UCH"/>
    <property type="match status" value="1"/>
</dbReference>
<comment type="similarity">
    <text evidence="6">Belongs to the transglutaminase-like superfamily.</text>
</comment>
<dbReference type="Gene3D" id="3.90.70.10">
    <property type="entry name" value="Cysteine proteinases"/>
    <property type="match status" value="1"/>
</dbReference>
<dbReference type="OrthoDB" id="6129702at2759"/>
<dbReference type="GO" id="GO:0016579">
    <property type="term" value="P:protein deubiquitination"/>
    <property type="evidence" value="ECO:0007669"/>
    <property type="project" value="InterPro"/>
</dbReference>
<evidence type="ECO:0000256" key="2">
    <source>
        <dbReference type="ARBA" id="ARBA00022490"/>
    </source>
</evidence>
<dbReference type="CDD" id="cd09443">
    <property type="entry name" value="LIM_Ltd-1"/>
    <property type="match status" value="1"/>
</dbReference>
<dbReference type="Proteomes" id="UP000494206">
    <property type="component" value="Unassembled WGS sequence"/>
</dbReference>
<dbReference type="PANTHER" id="PTHR47020:SF1">
    <property type="entry name" value="HILLARIN"/>
    <property type="match status" value="1"/>
</dbReference>
<dbReference type="PANTHER" id="PTHR47020">
    <property type="entry name" value="HILLARIN"/>
    <property type="match status" value="1"/>
</dbReference>
<dbReference type="InterPro" id="IPR056564">
    <property type="entry name" value="Ig-like_KY"/>
</dbReference>
<evidence type="ECO:0000256" key="9">
    <source>
        <dbReference type="SAM" id="MobiDB-lite"/>
    </source>
</evidence>
<evidence type="ECO:0000256" key="1">
    <source>
        <dbReference type="ARBA" id="ARBA00004496"/>
    </source>
</evidence>
<evidence type="ECO:0000259" key="10">
    <source>
        <dbReference type="PROSITE" id="PS50023"/>
    </source>
</evidence>
<evidence type="ECO:0000256" key="4">
    <source>
        <dbReference type="ARBA" id="ARBA00022833"/>
    </source>
</evidence>
<keyword evidence="13" id="KW-1185">Reference proteome</keyword>
<feature type="compositionally biased region" description="Polar residues" evidence="9">
    <location>
        <begin position="76"/>
        <end position="94"/>
    </location>
</feature>
<dbReference type="PROSITE" id="PS00478">
    <property type="entry name" value="LIM_DOMAIN_1"/>
    <property type="match status" value="1"/>
</dbReference>
<keyword evidence="4 7" id="KW-0862">Zinc</keyword>
<dbReference type="FunFam" id="2.10.110.10:FF:000108">
    <property type="entry name" value="LIM domain containing protein"/>
    <property type="match status" value="1"/>
</dbReference>
<comment type="caution">
    <text evidence="12">The sequence shown here is derived from an EMBL/GenBank/DDBJ whole genome shotgun (WGS) entry which is preliminary data.</text>
</comment>
<protein>
    <recommendedName>
        <fullName evidence="14">LIM zinc-binding domain-containing protein</fullName>
    </recommendedName>
</protein>
<feature type="domain" description="USP" evidence="11">
    <location>
        <begin position="880"/>
        <end position="1461"/>
    </location>
</feature>
<dbReference type="GO" id="GO:0005737">
    <property type="term" value="C:cytoplasm"/>
    <property type="evidence" value="ECO:0007669"/>
    <property type="project" value="UniProtKB-SubCell"/>
</dbReference>
<accession>A0A8S1F0W3</accession>
<dbReference type="InterPro" id="IPR028889">
    <property type="entry name" value="USP"/>
</dbReference>
<dbReference type="EMBL" id="CADEPM010000004">
    <property type="protein sequence ID" value="CAB3405354.1"/>
    <property type="molecule type" value="Genomic_DNA"/>
</dbReference>
<evidence type="ECO:0000256" key="6">
    <source>
        <dbReference type="ARBA" id="ARBA00061626"/>
    </source>
</evidence>